<feature type="compositionally biased region" description="Low complexity" evidence="1">
    <location>
        <begin position="114"/>
        <end position="142"/>
    </location>
</feature>
<proteinExistence type="predicted"/>
<protein>
    <submittedName>
        <fullName evidence="2">Uncharacterized protein</fullName>
    </submittedName>
</protein>
<feature type="compositionally biased region" description="Polar residues" evidence="1">
    <location>
        <begin position="34"/>
        <end position="53"/>
    </location>
</feature>
<sequence>MHTFFIYTSLGYESCSNTPKIESLNEKNIIDNINKFSPKSNSDSPTKKGSTKASDAMKKRLKRLELKKDPIAYAMYLKKERERNAQRRAKMRKDKEEQLARMQVSSTPLSQAGNNNSPSSAISPPSSSSTNSSKNKKSPNSNIGFNDQHLEITNGTNSHQLNMAKDFRNAQQKYIDQQRQAYLAEKNINYIDQQNQYIENQQNIENELDHHQEEHSYSIQSKASNFHALKTSSPVIDPNENIFSQVQLNKNKSSPQKNPPPKRIKLSISSAYPQILNTLASEEEHNNQIVNARNEDDDEQQDIMIESDIESSHLPNSRKSSISMVNNTKEIETFASSSLSSQNQHPVQTQAESNQPLHSSNTDINEPNSHSSSLSSSNSSFSNINQYEPVVSSPNSRARNLSFTGSSSDYAPKNISGATAGTSADDHSTTENFSKSSNLTSTLCQERN</sequence>
<dbReference type="EMBL" id="LSSM01007118">
    <property type="protein sequence ID" value="OMJ09268.1"/>
    <property type="molecule type" value="Genomic_DNA"/>
</dbReference>
<evidence type="ECO:0000313" key="3">
    <source>
        <dbReference type="Proteomes" id="UP000187429"/>
    </source>
</evidence>
<reference evidence="3" key="1">
    <citation type="submission" date="2017-01" db="EMBL/GenBank/DDBJ databases">
        <authorList>
            <person name="Wang Y."/>
            <person name="White M."/>
            <person name="Kvist S."/>
            <person name="Moncalvo J.-M."/>
        </authorList>
    </citation>
    <scope>NUCLEOTIDE SEQUENCE [LARGE SCALE GENOMIC DNA]</scope>
    <source>
        <strain evidence="3">ID-206-W2</strain>
    </source>
</reference>
<organism evidence="2 3">
    <name type="scientific">Smittium culicis</name>
    <dbReference type="NCBI Taxonomy" id="133412"/>
    <lineage>
        <taxon>Eukaryota</taxon>
        <taxon>Fungi</taxon>
        <taxon>Fungi incertae sedis</taxon>
        <taxon>Zoopagomycota</taxon>
        <taxon>Kickxellomycotina</taxon>
        <taxon>Harpellomycetes</taxon>
        <taxon>Harpellales</taxon>
        <taxon>Legeriomycetaceae</taxon>
        <taxon>Smittium</taxon>
    </lineage>
</organism>
<name>A0A1R1X3Q1_9FUNG</name>
<feature type="region of interest" description="Disordered" evidence="1">
    <location>
        <begin position="335"/>
        <end position="448"/>
    </location>
</feature>
<feature type="region of interest" description="Disordered" evidence="1">
    <location>
        <begin position="34"/>
        <end position="64"/>
    </location>
</feature>
<feature type="region of interest" description="Disordered" evidence="1">
    <location>
        <begin position="82"/>
        <end position="150"/>
    </location>
</feature>
<evidence type="ECO:0000256" key="1">
    <source>
        <dbReference type="SAM" id="MobiDB-lite"/>
    </source>
</evidence>
<evidence type="ECO:0000313" key="2">
    <source>
        <dbReference type="EMBL" id="OMJ09268.1"/>
    </source>
</evidence>
<feature type="compositionally biased region" description="Polar residues" evidence="1">
    <location>
        <begin position="103"/>
        <end position="113"/>
    </location>
</feature>
<feature type="compositionally biased region" description="Basic and acidic residues" evidence="1">
    <location>
        <begin position="55"/>
        <end position="64"/>
    </location>
</feature>
<dbReference type="AlphaFoldDB" id="A0A1R1X3Q1"/>
<dbReference type="Proteomes" id="UP000187429">
    <property type="component" value="Unassembled WGS sequence"/>
</dbReference>
<feature type="compositionally biased region" description="Polar residues" evidence="1">
    <location>
        <begin position="392"/>
        <end position="409"/>
    </location>
</feature>
<comment type="caution">
    <text evidence="2">The sequence shown here is derived from an EMBL/GenBank/DDBJ whole genome shotgun (WGS) entry which is preliminary data.</text>
</comment>
<keyword evidence="3" id="KW-1185">Reference proteome</keyword>
<feature type="compositionally biased region" description="Polar residues" evidence="1">
    <location>
        <begin position="335"/>
        <end position="367"/>
    </location>
</feature>
<accession>A0A1R1X3Q1</accession>
<gene>
    <name evidence="2" type="ORF">AYI69_g10750</name>
</gene>
<feature type="compositionally biased region" description="Low complexity" evidence="1">
    <location>
        <begin position="368"/>
        <end position="385"/>
    </location>
</feature>
<feature type="compositionally biased region" description="Polar residues" evidence="1">
    <location>
        <begin position="430"/>
        <end position="448"/>
    </location>
</feature>